<name>A0A2B7Y0D7_9EURO</name>
<gene>
    <name evidence="1" type="ORF">AJ79_03154</name>
</gene>
<sequence>MTTIIPTTAGNGRTLRLCVRPLQVVLQTVRDCETGRIPRYLHLDTHRHTYDEIANRIPEDPDKEHKWPSLNASRYSHWLPSLMTDPSNLEWHLFKLKKDIIGEIKEAYRHWEYVHELNEQHVIRVMELFPRSALGLSLHDFFNRGIGWFCRLDLASPTDGIDGDLPITSQRELVKRLCTSGKTMDALCIDRKKTKLFLVPFDHEMSSSFEFRAFCPPLSGHVAAISQRRWLDPYPTAPLTS</sequence>
<reference evidence="1 2" key="1">
    <citation type="submission" date="2017-10" db="EMBL/GenBank/DDBJ databases">
        <title>Comparative genomics in systemic dimorphic fungi from Ajellomycetaceae.</title>
        <authorList>
            <person name="Munoz J.F."/>
            <person name="Mcewen J.G."/>
            <person name="Clay O.K."/>
            <person name="Cuomo C.A."/>
        </authorList>
    </citation>
    <scope>NUCLEOTIDE SEQUENCE [LARGE SCALE GENOMIC DNA]</scope>
    <source>
        <strain evidence="1 2">UAMH5409</strain>
    </source>
</reference>
<evidence type="ECO:0000313" key="1">
    <source>
        <dbReference type="EMBL" id="PGH14332.1"/>
    </source>
</evidence>
<evidence type="ECO:0000313" key="2">
    <source>
        <dbReference type="Proteomes" id="UP000223968"/>
    </source>
</evidence>
<proteinExistence type="predicted"/>
<dbReference type="OrthoDB" id="360540at2759"/>
<dbReference type="AlphaFoldDB" id="A0A2B7Y0D7"/>
<dbReference type="EMBL" id="PDNB01000036">
    <property type="protein sequence ID" value="PGH14332.1"/>
    <property type="molecule type" value="Genomic_DNA"/>
</dbReference>
<dbReference type="Proteomes" id="UP000223968">
    <property type="component" value="Unassembled WGS sequence"/>
</dbReference>
<accession>A0A2B7Y0D7</accession>
<keyword evidence="2" id="KW-1185">Reference proteome</keyword>
<comment type="caution">
    <text evidence="1">The sequence shown here is derived from an EMBL/GenBank/DDBJ whole genome shotgun (WGS) entry which is preliminary data.</text>
</comment>
<organism evidence="1 2">
    <name type="scientific">Helicocarpus griseus UAMH5409</name>
    <dbReference type="NCBI Taxonomy" id="1447875"/>
    <lineage>
        <taxon>Eukaryota</taxon>
        <taxon>Fungi</taxon>
        <taxon>Dikarya</taxon>
        <taxon>Ascomycota</taxon>
        <taxon>Pezizomycotina</taxon>
        <taxon>Eurotiomycetes</taxon>
        <taxon>Eurotiomycetidae</taxon>
        <taxon>Onygenales</taxon>
        <taxon>Ajellomycetaceae</taxon>
        <taxon>Helicocarpus</taxon>
    </lineage>
</organism>
<protein>
    <submittedName>
        <fullName evidence="1">Uncharacterized protein</fullName>
    </submittedName>
</protein>